<comment type="caution">
    <text evidence="2">The sequence shown here is derived from an EMBL/GenBank/DDBJ whole genome shotgun (WGS) entry which is preliminary data.</text>
</comment>
<reference evidence="2" key="2">
    <citation type="journal article" date="2022" name="Proc. Natl. Acad. Sci. U.S.A.">
        <title>Diploid-dominant life cycles characterize the early evolution of Fungi.</title>
        <authorList>
            <person name="Amses K.R."/>
            <person name="Simmons D.R."/>
            <person name="Longcore J.E."/>
            <person name="Mondo S.J."/>
            <person name="Seto K."/>
            <person name="Jeronimo G.H."/>
            <person name="Bonds A.E."/>
            <person name="Quandt C.A."/>
            <person name="Davis W.J."/>
            <person name="Chang Y."/>
            <person name="Federici B.A."/>
            <person name="Kuo A."/>
            <person name="LaButti K."/>
            <person name="Pangilinan J."/>
            <person name="Andreopoulos W."/>
            <person name="Tritt A."/>
            <person name="Riley R."/>
            <person name="Hundley H."/>
            <person name="Johnson J."/>
            <person name="Lipzen A."/>
            <person name="Barry K."/>
            <person name="Lang B.F."/>
            <person name="Cuomo C.A."/>
            <person name="Buchler N.E."/>
            <person name="Grigoriev I.V."/>
            <person name="Spatafora J.W."/>
            <person name="Stajich J.E."/>
            <person name="James T.Y."/>
        </authorList>
    </citation>
    <scope>NUCLEOTIDE SEQUENCE</scope>
    <source>
        <strain evidence="2">AG</strain>
    </source>
</reference>
<feature type="compositionally biased region" description="Polar residues" evidence="1">
    <location>
        <begin position="46"/>
        <end position="62"/>
    </location>
</feature>
<keyword evidence="3" id="KW-1185">Reference proteome</keyword>
<evidence type="ECO:0000313" key="3">
    <source>
        <dbReference type="Proteomes" id="UP001206595"/>
    </source>
</evidence>
<name>A0AAD5E2P6_UMBRA</name>
<evidence type="ECO:0000313" key="2">
    <source>
        <dbReference type="EMBL" id="KAI8575689.1"/>
    </source>
</evidence>
<accession>A0AAD5E2P6</accession>
<reference evidence="2" key="1">
    <citation type="submission" date="2021-06" db="EMBL/GenBank/DDBJ databases">
        <authorList>
            <consortium name="DOE Joint Genome Institute"/>
            <person name="Mondo S.J."/>
            <person name="Amses K.R."/>
            <person name="Simmons D.R."/>
            <person name="Longcore J.E."/>
            <person name="Seto K."/>
            <person name="Alves G.H."/>
            <person name="Bonds A.E."/>
            <person name="Quandt C.A."/>
            <person name="Davis W.J."/>
            <person name="Chang Y."/>
            <person name="Letcher P.M."/>
            <person name="Powell M.J."/>
            <person name="Kuo A."/>
            <person name="Labutti K."/>
            <person name="Pangilinan J."/>
            <person name="Andreopoulos W."/>
            <person name="Tritt A."/>
            <person name="Riley R."/>
            <person name="Hundley H."/>
            <person name="Johnson J."/>
            <person name="Lipzen A."/>
            <person name="Barry K."/>
            <person name="Berbee M.L."/>
            <person name="Buchler N.E."/>
            <person name="Grigoriev I.V."/>
            <person name="Spatafora J.W."/>
            <person name="Stajich J.E."/>
            <person name="James T.Y."/>
        </authorList>
    </citation>
    <scope>NUCLEOTIDE SEQUENCE</scope>
    <source>
        <strain evidence="2">AG</strain>
    </source>
</reference>
<feature type="region of interest" description="Disordered" evidence="1">
    <location>
        <begin position="23"/>
        <end position="66"/>
    </location>
</feature>
<dbReference type="Proteomes" id="UP001206595">
    <property type="component" value="Unassembled WGS sequence"/>
</dbReference>
<feature type="compositionally biased region" description="Basic and acidic residues" evidence="1">
    <location>
        <begin position="36"/>
        <end position="45"/>
    </location>
</feature>
<evidence type="ECO:0000256" key="1">
    <source>
        <dbReference type="SAM" id="MobiDB-lite"/>
    </source>
</evidence>
<dbReference type="RefSeq" id="XP_051440693.1">
    <property type="nucleotide sequence ID" value="XM_051592201.1"/>
</dbReference>
<proteinExistence type="predicted"/>
<dbReference type="EMBL" id="MU620973">
    <property type="protein sequence ID" value="KAI8575689.1"/>
    <property type="molecule type" value="Genomic_DNA"/>
</dbReference>
<dbReference type="AlphaFoldDB" id="A0AAD5E2P6"/>
<dbReference type="GeneID" id="75917544"/>
<organism evidence="2 3">
    <name type="scientific">Umbelopsis ramanniana AG</name>
    <dbReference type="NCBI Taxonomy" id="1314678"/>
    <lineage>
        <taxon>Eukaryota</taxon>
        <taxon>Fungi</taxon>
        <taxon>Fungi incertae sedis</taxon>
        <taxon>Mucoromycota</taxon>
        <taxon>Mucoromycotina</taxon>
        <taxon>Umbelopsidomycetes</taxon>
        <taxon>Umbelopsidales</taxon>
        <taxon>Umbelopsidaceae</taxon>
        <taxon>Umbelopsis</taxon>
    </lineage>
</organism>
<protein>
    <submittedName>
        <fullName evidence="2">Uncharacterized protein</fullName>
    </submittedName>
</protein>
<sequence length="102" mass="11759">MQGMEASQGVQSEDRTTILEEQIRTLQTENSTLKSKSRELEKKLEQNNGRPLTPKLGNSESLKNFREDEQIQELKSQLKSKQDELNRVQESLKIRTSMALIL</sequence>
<gene>
    <name evidence="2" type="ORF">K450DRAFT_260723</name>
</gene>